<dbReference type="RefSeq" id="WP_152323456.1">
    <property type="nucleotide sequence ID" value="NZ_AUAW01000005.1"/>
</dbReference>
<evidence type="ECO:0000256" key="1">
    <source>
        <dbReference type="ARBA" id="ARBA00093462"/>
    </source>
</evidence>
<feature type="compositionally biased region" description="Basic and acidic residues" evidence="2">
    <location>
        <begin position="107"/>
        <end position="121"/>
    </location>
</feature>
<dbReference type="Gene3D" id="1.10.10.630">
    <property type="entry name" value="DnaD domain-like"/>
    <property type="match status" value="1"/>
</dbReference>
<dbReference type="PANTHER" id="PTHR37293">
    <property type="entry name" value="PHAGE REPLICATION PROTEIN-RELATED"/>
    <property type="match status" value="1"/>
</dbReference>
<comment type="caution">
    <text evidence="4">The sequence shown here is derived from an EMBL/GenBank/DDBJ whole genome shotgun (WGS) entry which is preliminary data.</text>
</comment>
<comment type="similarity">
    <text evidence="1">Belongs to the DnaB/DnaD family.</text>
</comment>
<evidence type="ECO:0000256" key="2">
    <source>
        <dbReference type="SAM" id="MobiDB-lite"/>
    </source>
</evidence>
<sequence>MLKANHSKADVNFNGEIVHLNNGEFVTGRDALAFEYNQGSKREHQKSGVTLWKWLKKFENLRMLNIKSTTKYSVISIIGWGEYQETEQQENNKGTTREQQQNTNKNVKNDKNDQEETTTTDRQKVFNFFEQGGFGQLGGFQIQNIDEEINDFTTAGSPEPEHMVVLGLQEALNNNVRKWSYARAVMHSWQDNKVLSAKDVEAYKASHRPQDGAFSQPQGDESDDLPF</sequence>
<dbReference type="InterPro" id="IPR006343">
    <property type="entry name" value="DnaB/C_C"/>
</dbReference>
<dbReference type="SUPFAM" id="SSF158499">
    <property type="entry name" value="DnaD domain-like"/>
    <property type="match status" value="1"/>
</dbReference>
<dbReference type="PATRIC" id="fig|1114972.6.peg.1771"/>
<dbReference type="EMBL" id="AZFF01000003">
    <property type="protein sequence ID" value="KRL56643.1"/>
    <property type="molecule type" value="Genomic_DNA"/>
</dbReference>
<protein>
    <recommendedName>
        <fullName evidence="3">DnaB/C C-terminal domain-containing protein</fullName>
    </recommendedName>
</protein>
<evidence type="ECO:0000313" key="5">
    <source>
        <dbReference type="Proteomes" id="UP000051999"/>
    </source>
</evidence>
<evidence type="ECO:0000313" key="4">
    <source>
        <dbReference type="EMBL" id="KRL56643.1"/>
    </source>
</evidence>
<dbReference type="OrthoDB" id="1821976at2"/>
<dbReference type="AlphaFoldDB" id="A0A0R1RTU7"/>
<dbReference type="Pfam" id="PF07261">
    <property type="entry name" value="DnaB_2"/>
    <property type="match status" value="1"/>
</dbReference>
<evidence type="ECO:0000259" key="3">
    <source>
        <dbReference type="Pfam" id="PF07261"/>
    </source>
</evidence>
<dbReference type="STRING" id="1114972.FD35_GL001739"/>
<accession>A0A0R1RTU7</accession>
<feature type="compositionally biased region" description="Basic and acidic residues" evidence="2">
    <location>
        <begin position="201"/>
        <end position="210"/>
    </location>
</feature>
<feature type="region of interest" description="Disordered" evidence="2">
    <location>
        <begin position="201"/>
        <end position="227"/>
    </location>
</feature>
<feature type="domain" description="DnaB/C C-terminal" evidence="3">
    <location>
        <begin position="126"/>
        <end position="203"/>
    </location>
</feature>
<reference evidence="4 5" key="1">
    <citation type="journal article" date="2015" name="Genome Announc.">
        <title>Expanding the biotechnology potential of lactobacilli through comparative genomics of 213 strains and associated genera.</title>
        <authorList>
            <person name="Sun Z."/>
            <person name="Harris H.M."/>
            <person name="McCann A."/>
            <person name="Guo C."/>
            <person name="Argimon S."/>
            <person name="Zhang W."/>
            <person name="Yang X."/>
            <person name="Jeffery I.B."/>
            <person name="Cooney J.C."/>
            <person name="Kagawa T.F."/>
            <person name="Liu W."/>
            <person name="Song Y."/>
            <person name="Salvetti E."/>
            <person name="Wrobel A."/>
            <person name="Rasinkangas P."/>
            <person name="Parkhill J."/>
            <person name="Rea M.C."/>
            <person name="O'Sullivan O."/>
            <person name="Ritari J."/>
            <person name="Douillard F.P."/>
            <person name="Paul Ross R."/>
            <person name="Yang R."/>
            <person name="Briner A.E."/>
            <person name="Felis G.E."/>
            <person name="de Vos W.M."/>
            <person name="Barrangou R."/>
            <person name="Klaenhammer T.R."/>
            <person name="Caufield P.W."/>
            <person name="Cui Y."/>
            <person name="Zhang H."/>
            <person name="O'Toole P.W."/>
        </authorList>
    </citation>
    <scope>NUCLEOTIDE SEQUENCE [LARGE SCALE GENOMIC DNA]</scope>
    <source>
        <strain evidence="4 5">DSM 15814</strain>
    </source>
</reference>
<keyword evidence="5" id="KW-1185">Reference proteome</keyword>
<name>A0A0R1RTU7_9LACO</name>
<dbReference type="InterPro" id="IPR053162">
    <property type="entry name" value="DnaD"/>
</dbReference>
<feature type="region of interest" description="Disordered" evidence="2">
    <location>
        <begin position="86"/>
        <end position="121"/>
    </location>
</feature>
<dbReference type="InterPro" id="IPR034829">
    <property type="entry name" value="DnaD-like_sf"/>
</dbReference>
<organism evidence="4 5">
    <name type="scientific">Furfurilactobacillus rossiae DSM 15814</name>
    <dbReference type="NCBI Taxonomy" id="1114972"/>
    <lineage>
        <taxon>Bacteria</taxon>
        <taxon>Bacillati</taxon>
        <taxon>Bacillota</taxon>
        <taxon>Bacilli</taxon>
        <taxon>Lactobacillales</taxon>
        <taxon>Lactobacillaceae</taxon>
        <taxon>Furfurilactobacillus</taxon>
    </lineage>
</organism>
<proteinExistence type="inferred from homology"/>
<gene>
    <name evidence="4" type="ORF">FD35_GL001739</name>
</gene>
<dbReference type="NCBIfam" id="TIGR01446">
    <property type="entry name" value="DnaD_dom"/>
    <property type="match status" value="1"/>
</dbReference>
<dbReference type="eggNOG" id="COG3935">
    <property type="taxonomic scope" value="Bacteria"/>
</dbReference>
<dbReference type="PANTHER" id="PTHR37293:SF5">
    <property type="entry name" value="DNA REPLICATION PROTEIN"/>
    <property type="match status" value="1"/>
</dbReference>
<dbReference type="Proteomes" id="UP000051999">
    <property type="component" value="Unassembled WGS sequence"/>
</dbReference>